<dbReference type="KEGG" id="caml:H6X83_06030"/>
<reference evidence="1 2" key="1">
    <citation type="submission" date="2020-08" db="EMBL/GenBank/DDBJ databases">
        <authorList>
            <person name="Ren C."/>
            <person name="Gu Y."/>
            <person name="Xu Y."/>
        </authorList>
    </citation>
    <scope>NUCLEOTIDE SEQUENCE [LARGE SCALE GENOMIC DNA]</scope>
    <source>
        <strain evidence="1 2">LBM18003</strain>
    </source>
</reference>
<protein>
    <submittedName>
        <fullName evidence="1">Uncharacterized protein</fullName>
    </submittedName>
</protein>
<proteinExistence type="predicted"/>
<evidence type="ECO:0000313" key="1">
    <source>
        <dbReference type="EMBL" id="QNO19158.1"/>
    </source>
</evidence>
<dbReference type="RefSeq" id="WP_212508227.1">
    <property type="nucleotide sequence ID" value="NZ_CP060696.1"/>
</dbReference>
<sequence>MQENETKQQKGSTQQAMLQLPVYMQETIHGLALEEGSAEAVTKFAENYVQQEQQSPKGKVEK</sequence>
<organism evidence="1 2">
    <name type="scientific">Caproicibacterium amylolyticum</name>
    <dbReference type="NCBI Taxonomy" id="2766537"/>
    <lineage>
        <taxon>Bacteria</taxon>
        <taxon>Bacillati</taxon>
        <taxon>Bacillota</taxon>
        <taxon>Clostridia</taxon>
        <taxon>Eubacteriales</taxon>
        <taxon>Oscillospiraceae</taxon>
        <taxon>Caproicibacterium</taxon>
    </lineage>
</organism>
<accession>A0A7G9WKE6</accession>
<evidence type="ECO:0000313" key="2">
    <source>
        <dbReference type="Proteomes" id="UP000516046"/>
    </source>
</evidence>
<dbReference type="AlphaFoldDB" id="A0A7G9WKE6"/>
<keyword evidence="2" id="KW-1185">Reference proteome</keyword>
<name>A0A7G9WKE6_9FIRM</name>
<dbReference type="Proteomes" id="UP000516046">
    <property type="component" value="Chromosome"/>
</dbReference>
<dbReference type="EMBL" id="CP060696">
    <property type="protein sequence ID" value="QNO19158.1"/>
    <property type="molecule type" value="Genomic_DNA"/>
</dbReference>
<gene>
    <name evidence="1" type="ORF">H6X83_06030</name>
</gene>